<keyword evidence="3" id="KW-1185">Reference proteome</keyword>
<dbReference type="Proteomes" id="UP000013070">
    <property type="component" value="Unassembled WGS sequence"/>
</dbReference>
<dbReference type="AlphaFoldDB" id="N8WTV0"/>
<organism evidence="2 3">
    <name type="scientific">Acinetobacter variabilis</name>
    <dbReference type="NCBI Taxonomy" id="70346"/>
    <lineage>
        <taxon>Bacteria</taxon>
        <taxon>Pseudomonadati</taxon>
        <taxon>Pseudomonadota</taxon>
        <taxon>Gammaproteobacteria</taxon>
        <taxon>Moraxellales</taxon>
        <taxon>Moraxellaceae</taxon>
        <taxon>Acinetobacter</taxon>
    </lineage>
</organism>
<protein>
    <recommendedName>
        <fullName evidence="4">ISNCY family transposase</fullName>
    </recommendedName>
</protein>
<feature type="region of interest" description="Disordered" evidence="1">
    <location>
        <begin position="21"/>
        <end position="47"/>
    </location>
</feature>
<accession>N8WTV0</accession>
<dbReference type="EMBL" id="APPE01000034">
    <property type="protein sequence ID" value="ENV00324.1"/>
    <property type="molecule type" value="Genomic_DNA"/>
</dbReference>
<evidence type="ECO:0000256" key="1">
    <source>
        <dbReference type="SAM" id="MobiDB-lite"/>
    </source>
</evidence>
<comment type="caution">
    <text evidence="2">The sequence shown here is derived from an EMBL/GenBank/DDBJ whole genome shotgun (WGS) entry which is preliminary data.</text>
</comment>
<name>N8WTV0_9GAMM</name>
<evidence type="ECO:0000313" key="2">
    <source>
        <dbReference type="EMBL" id="ENV00324.1"/>
    </source>
</evidence>
<sequence length="62" mass="7374">NQREIVENKRLGSVLAHIQQQHEELEQQNKRNRSQKMPSRRAQKTVIKERNLNPVLDLEMSV</sequence>
<evidence type="ECO:0000313" key="3">
    <source>
        <dbReference type="Proteomes" id="UP000013070"/>
    </source>
</evidence>
<dbReference type="HOGENOM" id="CLU_186551_1_0_6"/>
<feature type="non-terminal residue" evidence="2">
    <location>
        <position position="1"/>
    </location>
</feature>
<feature type="compositionally biased region" description="Basic residues" evidence="1">
    <location>
        <begin position="30"/>
        <end position="43"/>
    </location>
</feature>
<proteinExistence type="predicted"/>
<gene>
    <name evidence="2" type="ORF">F969_00721</name>
</gene>
<evidence type="ECO:0008006" key="4">
    <source>
        <dbReference type="Google" id="ProtNLM"/>
    </source>
</evidence>
<dbReference type="PATRIC" id="fig|1217710.3.peg.673"/>
<reference evidence="2 3" key="1">
    <citation type="submission" date="2013-02" db="EMBL/GenBank/DDBJ databases">
        <title>The Genome Sequence of Acinetobacter sp. NIPH 899.</title>
        <authorList>
            <consortium name="The Broad Institute Genome Sequencing Platform"/>
            <consortium name="The Broad Institute Genome Sequencing Center for Infectious Disease"/>
            <person name="Cerqueira G."/>
            <person name="Feldgarden M."/>
            <person name="Courvalin P."/>
            <person name="Perichon B."/>
            <person name="Grillot-Courvalin C."/>
            <person name="Clermont D."/>
            <person name="Rocha E."/>
            <person name="Yoon E.-J."/>
            <person name="Nemec A."/>
            <person name="Walker B."/>
            <person name="Young S.K."/>
            <person name="Zeng Q."/>
            <person name="Gargeya S."/>
            <person name="Fitzgerald M."/>
            <person name="Haas B."/>
            <person name="Abouelleil A."/>
            <person name="Alvarado L."/>
            <person name="Arachchi H.M."/>
            <person name="Berlin A.M."/>
            <person name="Chapman S.B."/>
            <person name="Dewar J."/>
            <person name="Goldberg J."/>
            <person name="Griggs A."/>
            <person name="Gujja S."/>
            <person name="Hansen M."/>
            <person name="Howarth C."/>
            <person name="Imamovic A."/>
            <person name="Larimer J."/>
            <person name="McCowan C."/>
            <person name="Murphy C."/>
            <person name="Neiman D."/>
            <person name="Pearson M."/>
            <person name="Priest M."/>
            <person name="Roberts A."/>
            <person name="Saif S."/>
            <person name="Shea T."/>
            <person name="Sisk P."/>
            <person name="Sykes S."/>
            <person name="Wortman J."/>
            <person name="Nusbaum C."/>
            <person name="Birren B."/>
        </authorList>
    </citation>
    <scope>NUCLEOTIDE SEQUENCE [LARGE SCALE GENOMIC DNA]</scope>
    <source>
        <strain evidence="2 3">NIPH 899</strain>
    </source>
</reference>